<feature type="compositionally biased region" description="Basic and acidic residues" evidence="1">
    <location>
        <begin position="68"/>
        <end position="88"/>
    </location>
</feature>
<organism evidence="2 3">
    <name type="scientific">Nephila pilipes</name>
    <name type="common">Giant wood spider</name>
    <name type="synonym">Nephila maculata</name>
    <dbReference type="NCBI Taxonomy" id="299642"/>
    <lineage>
        <taxon>Eukaryota</taxon>
        <taxon>Metazoa</taxon>
        <taxon>Ecdysozoa</taxon>
        <taxon>Arthropoda</taxon>
        <taxon>Chelicerata</taxon>
        <taxon>Arachnida</taxon>
        <taxon>Araneae</taxon>
        <taxon>Araneomorphae</taxon>
        <taxon>Entelegynae</taxon>
        <taxon>Araneoidea</taxon>
        <taxon>Nephilidae</taxon>
        <taxon>Nephila</taxon>
    </lineage>
</organism>
<evidence type="ECO:0000313" key="3">
    <source>
        <dbReference type="Proteomes" id="UP000887013"/>
    </source>
</evidence>
<dbReference type="AlphaFoldDB" id="A0A8X6I9U7"/>
<reference evidence="2" key="1">
    <citation type="submission" date="2020-08" db="EMBL/GenBank/DDBJ databases">
        <title>Multicomponent nature underlies the extraordinary mechanical properties of spider dragline silk.</title>
        <authorList>
            <person name="Kono N."/>
            <person name="Nakamura H."/>
            <person name="Mori M."/>
            <person name="Yoshida Y."/>
            <person name="Ohtoshi R."/>
            <person name="Malay A.D."/>
            <person name="Moran D.A.P."/>
            <person name="Tomita M."/>
            <person name="Numata K."/>
            <person name="Arakawa K."/>
        </authorList>
    </citation>
    <scope>NUCLEOTIDE SEQUENCE</scope>
</reference>
<name>A0A8X6I9U7_NEPPI</name>
<protein>
    <submittedName>
        <fullName evidence="2">Uncharacterized protein</fullName>
    </submittedName>
</protein>
<evidence type="ECO:0000256" key="1">
    <source>
        <dbReference type="SAM" id="MobiDB-lite"/>
    </source>
</evidence>
<dbReference type="OrthoDB" id="6461469at2759"/>
<accession>A0A8X6I9U7</accession>
<keyword evidence="3" id="KW-1185">Reference proteome</keyword>
<dbReference type="EMBL" id="BMAW01088916">
    <property type="protein sequence ID" value="GFS37192.1"/>
    <property type="molecule type" value="Genomic_DNA"/>
</dbReference>
<feature type="region of interest" description="Disordered" evidence="1">
    <location>
        <begin position="67"/>
        <end position="88"/>
    </location>
</feature>
<feature type="non-terminal residue" evidence="2">
    <location>
        <position position="1"/>
    </location>
</feature>
<proteinExistence type="predicted"/>
<gene>
    <name evidence="2" type="ORF">NPIL_275151</name>
</gene>
<evidence type="ECO:0000313" key="2">
    <source>
        <dbReference type="EMBL" id="GFS37192.1"/>
    </source>
</evidence>
<dbReference type="Proteomes" id="UP000887013">
    <property type="component" value="Unassembled WGS sequence"/>
</dbReference>
<sequence length="88" mass="10439">RNVRLRDEEIAATSAFQNRTSFPPLRSREDEKMSKRFRGENFWDRPEAILELLKELSDEDIYISEDGSENKDCVEIQNHEFTDSDKDE</sequence>
<comment type="caution">
    <text evidence="2">The sequence shown here is derived from an EMBL/GenBank/DDBJ whole genome shotgun (WGS) entry which is preliminary data.</text>
</comment>